<protein>
    <submittedName>
        <fullName evidence="3">Uncharacterized protein</fullName>
    </submittedName>
</protein>
<accession>A0A9D4FKD5</accession>
<keyword evidence="2" id="KW-0812">Transmembrane</keyword>
<sequence length="143" mass="15881">MTNSRGVRGGLRSLDSMSNNSWSTDDHRSPLNPISEELEGALLDESHSGVHCLTKAYMQDVRESLMKAILPARVILIVRVKLAVRVTLVAIVIFVVGVILIVIFFVRVMINEVPYLCDGVMFFHCCIGPRKLTDNIFTPGNPI</sequence>
<organism evidence="3 4">
    <name type="scientific">Dreissena polymorpha</name>
    <name type="common">Zebra mussel</name>
    <name type="synonym">Mytilus polymorpha</name>
    <dbReference type="NCBI Taxonomy" id="45954"/>
    <lineage>
        <taxon>Eukaryota</taxon>
        <taxon>Metazoa</taxon>
        <taxon>Spiralia</taxon>
        <taxon>Lophotrochozoa</taxon>
        <taxon>Mollusca</taxon>
        <taxon>Bivalvia</taxon>
        <taxon>Autobranchia</taxon>
        <taxon>Heteroconchia</taxon>
        <taxon>Euheterodonta</taxon>
        <taxon>Imparidentia</taxon>
        <taxon>Neoheterodontei</taxon>
        <taxon>Myida</taxon>
        <taxon>Dreissenoidea</taxon>
        <taxon>Dreissenidae</taxon>
        <taxon>Dreissena</taxon>
    </lineage>
</organism>
<dbReference type="EMBL" id="JAIWYP010000007">
    <property type="protein sequence ID" value="KAH3798823.1"/>
    <property type="molecule type" value="Genomic_DNA"/>
</dbReference>
<evidence type="ECO:0000256" key="1">
    <source>
        <dbReference type="SAM" id="MobiDB-lite"/>
    </source>
</evidence>
<keyword evidence="4" id="KW-1185">Reference proteome</keyword>
<evidence type="ECO:0000313" key="4">
    <source>
        <dbReference type="Proteomes" id="UP000828390"/>
    </source>
</evidence>
<evidence type="ECO:0000313" key="3">
    <source>
        <dbReference type="EMBL" id="KAH3798823.1"/>
    </source>
</evidence>
<evidence type="ECO:0000256" key="2">
    <source>
        <dbReference type="SAM" id="Phobius"/>
    </source>
</evidence>
<feature type="transmembrane region" description="Helical" evidence="2">
    <location>
        <begin position="82"/>
        <end position="106"/>
    </location>
</feature>
<proteinExistence type="predicted"/>
<reference evidence="3" key="2">
    <citation type="submission" date="2020-11" db="EMBL/GenBank/DDBJ databases">
        <authorList>
            <person name="McCartney M.A."/>
            <person name="Auch B."/>
            <person name="Kono T."/>
            <person name="Mallez S."/>
            <person name="Becker A."/>
            <person name="Gohl D.M."/>
            <person name="Silverstein K.A.T."/>
            <person name="Koren S."/>
            <person name="Bechman K.B."/>
            <person name="Herman A."/>
            <person name="Abrahante J.E."/>
            <person name="Garbe J."/>
        </authorList>
    </citation>
    <scope>NUCLEOTIDE SEQUENCE</scope>
    <source>
        <strain evidence="3">Duluth1</strain>
        <tissue evidence="3">Whole animal</tissue>
    </source>
</reference>
<dbReference type="Proteomes" id="UP000828390">
    <property type="component" value="Unassembled WGS sequence"/>
</dbReference>
<keyword evidence="2" id="KW-0472">Membrane</keyword>
<dbReference type="AlphaFoldDB" id="A0A9D4FKD5"/>
<name>A0A9D4FKD5_DREPO</name>
<feature type="region of interest" description="Disordered" evidence="1">
    <location>
        <begin position="1"/>
        <end position="31"/>
    </location>
</feature>
<comment type="caution">
    <text evidence="3">The sequence shown here is derived from an EMBL/GenBank/DDBJ whole genome shotgun (WGS) entry which is preliminary data.</text>
</comment>
<keyword evidence="2" id="KW-1133">Transmembrane helix</keyword>
<gene>
    <name evidence="3" type="ORF">DPMN_152426</name>
</gene>
<reference evidence="3" key="1">
    <citation type="journal article" date="2019" name="bioRxiv">
        <title>The Genome of the Zebra Mussel, Dreissena polymorpha: A Resource for Invasive Species Research.</title>
        <authorList>
            <person name="McCartney M.A."/>
            <person name="Auch B."/>
            <person name="Kono T."/>
            <person name="Mallez S."/>
            <person name="Zhang Y."/>
            <person name="Obille A."/>
            <person name="Becker A."/>
            <person name="Abrahante J.E."/>
            <person name="Garbe J."/>
            <person name="Badalamenti J.P."/>
            <person name="Herman A."/>
            <person name="Mangelson H."/>
            <person name="Liachko I."/>
            <person name="Sullivan S."/>
            <person name="Sone E.D."/>
            <person name="Koren S."/>
            <person name="Silverstein K.A.T."/>
            <person name="Beckman K.B."/>
            <person name="Gohl D.M."/>
        </authorList>
    </citation>
    <scope>NUCLEOTIDE SEQUENCE</scope>
    <source>
        <strain evidence="3">Duluth1</strain>
        <tissue evidence="3">Whole animal</tissue>
    </source>
</reference>